<dbReference type="AlphaFoldDB" id="A0A427B5K8"/>
<sequence>MGVVLAITEGVEDVYILGKEAAAAHSALMADLSKALEGLGESQFLRSQDLAISSSEPSNGAILFNDEEKVLSGSSVEDVENLTTNGKLALHDEGWLSPLEHTYTSSPDSIITLSEGSFSEKSDNIEQDLHSNSAGEDLHSVSYKIIDGSESKSVEDQDSNYSTEDVANSLSSVLPADLGDSLQALSLCDGPMVENVGTYDVEKGKSLVANSLMSGNEHYSKLVNGHGDNLDDSSSCFGAISRTTRGKIY</sequence>
<comment type="caution">
    <text evidence="1">The sequence shown here is derived from an EMBL/GenBank/DDBJ whole genome shotgun (WGS) entry which is preliminary data.</text>
</comment>
<dbReference type="EMBL" id="AMZH03000435">
    <property type="protein sequence ID" value="RRT83748.1"/>
    <property type="molecule type" value="Genomic_DNA"/>
</dbReference>
<accession>A0A427B5K8</accession>
<evidence type="ECO:0000313" key="1">
    <source>
        <dbReference type="EMBL" id="RRT83748.1"/>
    </source>
</evidence>
<gene>
    <name evidence="1" type="ORF">B296_00000758</name>
</gene>
<name>A0A427B5K8_ENSVE</name>
<dbReference type="Proteomes" id="UP000287651">
    <property type="component" value="Unassembled WGS sequence"/>
</dbReference>
<protein>
    <submittedName>
        <fullName evidence="1">Uncharacterized protein</fullName>
    </submittedName>
</protein>
<reference evidence="1 2" key="1">
    <citation type="journal article" date="2014" name="Agronomy (Basel)">
        <title>A Draft Genome Sequence for Ensete ventricosum, the Drought-Tolerant Tree Against Hunger.</title>
        <authorList>
            <person name="Harrison J."/>
            <person name="Moore K.A."/>
            <person name="Paszkiewicz K."/>
            <person name="Jones T."/>
            <person name="Grant M."/>
            <person name="Ambacheew D."/>
            <person name="Muzemil S."/>
            <person name="Studholme D.J."/>
        </authorList>
    </citation>
    <scope>NUCLEOTIDE SEQUENCE [LARGE SCALE GENOMIC DNA]</scope>
</reference>
<proteinExistence type="predicted"/>
<evidence type="ECO:0000313" key="2">
    <source>
        <dbReference type="Proteomes" id="UP000287651"/>
    </source>
</evidence>
<organism evidence="1 2">
    <name type="scientific">Ensete ventricosum</name>
    <name type="common">Abyssinian banana</name>
    <name type="synonym">Musa ensete</name>
    <dbReference type="NCBI Taxonomy" id="4639"/>
    <lineage>
        <taxon>Eukaryota</taxon>
        <taxon>Viridiplantae</taxon>
        <taxon>Streptophyta</taxon>
        <taxon>Embryophyta</taxon>
        <taxon>Tracheophyta</taxon>
        <taxon>Spermatophyta</taxon>
        <taxon>Magnoliopsida</taxon>
        <taxon>Liliopsida</taxon>
        <taxon>Zingiberales</taxon>
        <taxon>Musaceae</taxon>
        <taxon>Ensete</taxon>
    </lineage>
</organism>